<accession>A0ACC6STX7</accession>
<sequence>MYGDADRDRIGVIGKSTPDEPFRSEWRRDTARLIHSPAFRRLQGKPQVFPGGDSDFFRNRLTHSLEVAQIAKSIAIRLNHQSDLFKDDALKIEPDIVEFAGLAHDLGHPPFGHNGEEALDAEMKDQGGFEGNAQTLHILARVEKKEYTNEAAAALRGSIASTGEDFRAGLNLTYRSLASILKYDNQIPARAEQRREDHDDHKGYYLEESQLVSDIKRSVLGEVYDGPFKTIECSIMDISDDIAYSTYDIEDCFKAGILSPISMFSLDDVIYDNAMNTLNKRMKKYYSDIPGIASMLVTKQEIQDILFDLFSELFVISTEERAFLANRSASRERKKQQSALLVQRFSSKLASDGYERVKLTSRLVQIFMDGVEVVPHARYPQLHRARLKIDTFKKVEVLKNITYEYVIMSPAMQTIEYRGKDIVSEIFKAIDTDPKKGKLLLPEDCRSLYEATRGPTRKRVLADFIAGMTDRYAWEFYNRIYGTNAASVFRKV</sequence>
<evidence type="ECO:0000313" key="2">
    <source>
        <dbReference type="Proteomes" id="UP001480082"/>
    </source>
</evidence>
<name>A0ACC6STX7_9HYPH</name>
<dbReference type="EMBL" id="JAMYRI010000002">
    <property type="protein sequence ID" value="MER9283188.1"/>
    <property type="molecule type" value="Genomic_DNA"/>
</dbReference>
<protein>
    <submittedName>
        <fullName evidence="1">DNTP triphosphohydrolase</fullName>
    </submittedName>
</protein>
<reference evidence="1 2" key="1">
    <citation type="journal article" date="2024" name="Proc. Natl. Acad. Sci. U.S.A.">
        <title>The evolutionary genomics of adaptation to stress in wild rhizobium bacteria.</title>
        <authorList>
            <person name="Kehlet-Delgado H."/>
            <person name="Montoya A.P."/>
            <person name="Jensen K.T."/>
            <person name="Wendlandt C.E."/>
            <person name="Dexheimer C."/>
            <person name="Roberts M."/>
            <person name="Torres Martinez L."/>
            <person name="Friesen M.L."/>
            <person name="Griffitts J.S."/>
            <person name="Porter S.S."/>
        </authorList>
    </citation>
    <scope>NUCLEOTIDE SEQUENCE [LARGE SCALE GENOMIC DNA]</scope>
    <source>
        <strain evidence="1 2">M0468</strain>
    </source>
</reference>
<gene>
    <name evidence="1" type="primary">dgt</name>
    <name evidence="1" type="ORF">NKI81_04320</name>
</gene>
<dbReference type="Proteomes" id="UP001480082">
    <property type="component" value="Unassembled WGS sequence"/>
</dbReference>
<keyword evidence="2" id="KW-1185">Reference proteome</keyword>
<evidence type="ECO:0000313" key="1">
    <source>
        <dbReference type="EMBL" id="MER9283188.1"/>
    </source>
</evidence>
<proteinExistence type="predicted"/>
<organism evidence="1 2">
    <name type="scientific">Mesorhizobium australicum</name>
    <dbReference type="NCBI Taxonomy" id="536018"/>
    <lineage>
        <taxon>Bacteria</taxon>
        <taxon>Pseudomonadati</taxon>
        <taxon>Pseudomonadota</taxon>
        <taxon>Alphaproteobacteria</taxon>
        <taxon>Hyphomicrobiales</taxon>
        <taxon>Phyllobacteriaceae</taxon>
        <taxon>Mesorhizobium</taxon>
    </lineage>
</organism>
<comment type="caution">
    <text evidence="1">The sequence shown here is derived from an EMBL/GenBank/DDBJ whole genome shotgun (WGS) entry which is preliminary data.</text>
</comment>